<feature type="domain" description="PRD" evidence="1">
    <location>
        <begin position="13"/>
        <end position="124"/>
    </location>
</feature>
<protein>
    <submittedName>
        <fullName evidence="2">PRD domain-containing protein</fullName>
    </submittedName>
</protein>
<sequence length="126" mass="13881">MDDTLRQRLALYEAMDDTPDGVVDFVREELERLEPQFDVTEESAGALTAHLIAALGRMIRRDPDIDPPGDTVYREVVTHFPSAVADAAAVSTRAEERLGVPLSSIEQQYLSLHLGTLALTSTKEQS</sequence>
<dbReference type="Gene3D" id="1.10.1790.10">
    <property type="entry name" value="PRD domain"/>
    <property type="match status" value="1"/>
</dbReference>
<evidence type="ECO:0000313" key="2">
    <source>
        <dbReference type="EMBL" id="TSD58170.1"/>
    </source>
</evidence>
<name>A0A554RVS6_9ACTN</name>
<dbReference type="AlphaFoldDB" id="A0A554RVS6"/>
<comment type="caution">
    <text evidence="2">The sequence shown here is derived from an EMBL/GenBank/DDBJ whole genome shotgun (WGS) entry which is preliminary data.</text>
</comment>
<dbReference type="EMBL" id="VLNT01000015">
    <property type="protein sequence ID" value="TSD58170.1"/>
    <property type="molecule type" value="Genomic_DNA"/>
</dbReference>
<dbReference type="InterPro" id="IPR011608">
    <property type="entry name" value="PRD"/>
</dbReference>
<evidence type="ECO:0000313" key="3">
    <source>
        <dbReference type="Proteomes" id="UP000316988"/>
    </source>
</evidence>
<dbReference type="Proteomes" id="UP000316988">
    <property type="component" value="Unassembled WGS sequence"/>
</dbReference>
<dbReference type="PROSITE" id="PS51372">
    <property type="entry name" value="PRD_2"/>
    <property type="match status" value="1"/>
</dbReference>
<dbReference type="GO" id="GO:0006355">
    <property type="term" value="P:regulation of DNA-templated transcription"/>
    <property type="evidence" value="ECO:0007669"/>
    <property type="project" value="InterPro"/>
</dbReference>
<keyword evidence="3" id="KW-1185">Reference proteome</keyword>
<reference evidence="2 3" key="1">
    <citation type="submission" date="2019-07" db="EMBL/GenBank/DDBJ databases">
        <authorList>
            <person name="Zhao L.H."/>
        </authorList>
    </citation>
    <scope>NUCLEOTIDE SEQUENCE [LARGE SCALE GENOMIC DNA]</scope>
    <source>
        <strain evidence="2 3">Co35</strain>
    </source>
</reference>
<organism evidence="2 3">
    <name type="scientific">Aeromicrobium piscarium</name>
    <dbReference type="NCBI Taxonomy" id="2590901"/>
    <lineage>
        <taxon>Bacteria</taxon>
        <taxon>Bacillati</taxon>
        <taxon>Actinomycetota</taxon>
        <taxon>Actinomycetes</taxon>
        <taxon>Propionibacteriales</taxon>
        <taxon>Nocardioidaceae</taxon>
        <taxon>Aeromicrobium</taxon>
    </lineage>
</organism>
<dbReference type="OrthoDB" id="3747487at2"/>
<dbReference type="RefSeq" id="WP_143914323.1">
    <property type="nucleotide sequence ID" value="NZ_VLNT01000015.1"/>
</dbReference>
<dbReference type="InterPro" id="IPR036634">
    <property type="entry name" value="PRD_sf"/>
</dbReference>
<gene>
    <name evidence="2" type="ORF">FNM00_14785</name>
</gene>
<proteinExistence type="predicted"/>
<accession>A0A554RVS6</accession>
<dbReference type="SUPFAM" id="SSF63520">
    <property type="entry name" value="PTS-regulatory domain, PRD"/>
    <property type="match status" value="1"/>
</dbReference>
<evidence type="ECO:0000259" key="1">
    <source>
        <dbReference type="PROSITE" id="PS51372"/>
    </source>
</evidence>